<name>A0A6S7HH59_PARCT</name>
<keyword evidence="1" id="KW-0675">Receptor</keyword>
<dbReference type="CDD" id="cd00063">
    <property type="entry name" value="FN3"/>
    <property type="match status" value="1"/>
</dbReference>
<dbReference type="Pfam" id="PF00041">
    <property type="entry name" value="fn3"/>
    <property type="match status" value="1"/>
</dbReference>
<dbReference type="InterPro" id="IPR050713">
    <property type="entry name" value="RTP_Phos/Ushers"/>
</dbReference>
<dbReference type="GO" id="GO:0016020">
    <property type="term" value="C:membrane"/>
    <property type="evidence" value="ECO:0007669"/>
    <property type="project" value="UniProtKB-SubCell"/>
</dbReference>
<dbReference type="PANTHER" id="PTHR46957:SF3">
    <property type="entry name" value="CYTOKINE RECEPTOR"/>
    <property type="match status" value="1"/>
</dbReference>
<evidence type="ECO:0000313" key="2">
    <source>
        <dbReference type="Proteomes" id="UP001152795"/>
    </source>
</evidence>
<organism evidence="1 2">
    <name type="scientific">Paramuricea clavata</name>
    <name type="common">Red gorgonian</name>
    <name type="synonym">Violescent sea-whip</name>
    <dbReference type="NCBI Taxonomy" id="317549"/>
    <lineage>
        <taxon>Eukaryota</taxon>
        <taxon>Metazoa</taxon>
        <taxon>Cnidaria</taxon>
        <taxon>Anthozoa</taxon>
        <taxon>Octocorallia</taxon>
        <taxon>Malacalcyonacea</taxon>
        <taxon>Plexauridae</taxon>
        <taxon>Paramuricea</taxon>
    </lineage>
</organism>
<dbReference type="InterPro" id="IPR013783">
    <property type="entry name" value="Ig-like_fold"/>
</dbReference>
<protein>
    <submittedName>
        <fullName evidence="1">Receptor-type tyrosine- phosphatase delta</fullName>
    </submittedName>
</protein>
<dbReference type="AlphaFoldDB" id="A0A6S7HH59"/>
<dbReference type="Gene3D" id="2.60.40.10">
    <property type="entry name" value="Immunoglobulins"/>
    <property type="match status" value="2"/>
</dbReference>
<keyword evidence="2" id="KW-1185">Reference proteome</keyword>
<dbReference type="InterPro" id="IPR003961">
    <property type="entry name" value="FN3_dom"/>
</dbReference>
<dbReference type="SUPFAM" id="SSF49265">
    <property type="entry name" value="Fibronectin type III"/>
    <property type="match status" value="1"/>
</dbReference>
<dbReference type="PROSITE" id="PS50853">
    <property type="entry name" value="FN3"/>
    <property type="match status" value="2"/>
</dbReference>
<reference evidence="1" key="1">
    <citation type="submission" date="2020-04" db="EMBL/GenBank/DDBJ databases">
        <authorList>
            <person name="Alioto T."/>
            <person name="Alioto T."/>
            <person name="Gomez Garrido J."/>
        </authorList>
    </citation>
    <scope>NUCLEOTIDE SEQUENCE</scope>
    <source>
        <strain evidence="1">A484AB</strain>
    </source>
</reference>
<feature type="non-terminal residue" evidence="1">
    <location>
        <position position="286"/>
    </location>
</feature>
<dbReference type="PANTHER" id="PTHR46957">
    <property type="entry name" value="CYTOKINE RECEPTOR"/>
    <property type="match status" value="1"/>
</dbReference>
<comment type="caution">
    <text evidence="1">The sequence shown here is derived from an EMBL/GenBank/DDBJ whole genome shotgun (WGS) entry which is preliminary data.</text>
</comment>
<proteinExistence type="predicted"/>
<dbReference type="Proteomes" id="UP001152795">
    <property type="component" value="Unassembled WGS sequence"/>
</dbReference>
<dbReference type="InterPro" id="IPR036116">
    <property type="entry name" value="FN3_sf"/>
</dbReference>
<sequence>MTFVTSERKWLVVNLNPLTKYNVRVLASTKVGHGNYSKSEGFFTSGIPSGLPLNIRTTSRSASSLSFTWNPPDTTEQNGVIISYKACVSHSENEPCFQTFTTRERKWLVGNLNSSTKYFVRVLASTNVGHGNYSESKGFFTNGRPAEKATAETSSTLTFSLKIPSKTFVYLYVVAFKLKDDKEPTSSDSYENSELVTYVEAENSTNWKPYIAAVVTSSGVDGNMFVLGDGRNTDDPTSRKRRSTTSDYFNGPLEPGTSYIIFQRIIINEMGDYYSTDWSPSSKTSE</sequence>
<accession>A0A6S7HH59</accession>
<dbReference type="OrthoDB" id="152385at2759"/>
<dbReference type="EMBL" id="CACRXK020004365">
    <property type="protein sequence ID" value="CAB4002470.1"/>
    <property type="molecule type" value="Genomic_DNA"/>
</dbReference>
<gene>
    <name evidence="1" type="ORF">PACLA_8A015783</name>
</gene>
<dbReference type="SMART" id="SM00060">
    <property type="entry name" value="FN3"/>
    <property type="match status" value="1"/>
</dbReference>
<evidence type="ECO:0000313" key="1">
    <source>
        <dbReference type="EMBL" id="CAB4002470.1"/>
    </source>
</evidence>